<dbReference type="STRING" id="6526.A0A2C9LJ97"/>
<reference evidence="2" key="1">
    <citation type="submission" date="2020-05" db="UniProtKB">
        <authorList>
            <consortium name="EnsemblMetazoa"/>
        </authorList>
    </citation>
    <scope>IDENTIFICATION</scope>
    <source>
        <strain evidence="2">BB02</strain>
    </source>
</reference>
<keyword evidence="1" id="KW-0472">Membrane</keyword>
<accession>A0A2C9LJ97</accession>
<sequence>MFQTKTLSFPNFFIIFITSCFPAYNDVGSAVIRDYSKANEANELDAAEGSFHPGFIIAIVLAVLILSTLAALLVGYRFYNCRRLYQAAYLYLAVPSNSQSTAQTIITVEEHSVYEI</sequence>
<dbReference type="VEuPathDB" id="VectorBase:BGLB031808"/>
<evidence type="ECO:0000256" key="1">
    <source>
        <dbReference type="SAM" id="Phobius"/>
    </source>
</evidence>
<dbReference type="PROSITE" id="PS51257">
    <property type="entry name" value="PROKAR_LIPOPROTEIN"/>
    <property type="match status" value="1"/>
</dbReference>
<proteinExistence type="predicted"/>
<keyword evidence="1" id="KW-1133">Transmembrane helix</keyword>
<dbReference type="Proteomes" id="UP000076420">
    <property type="component" value="Unassembled WGS sequence"/>
</dbReference>
<name>A0A2C9LJ97_BIOGL</name>
<keyword evidence="1" id="KW-0812">Transmembrane</keyword>
<dbReference type="AlphaFoldDB" id="A0A2C9LJ97"/>
<organism evidence="2 3">
    <name type="scientific">Biomphalaria glabrata</name>
    <name type="common">Bloodfluke planorb</name>
    <name type="synonym">Freshwater snail</name>
    <dbReference type="NCBI Taxonomy" id="6526"/>
    <lineage>
        <taxon>Eukaryota</taxon>
        <taxon>Metazoa</taxon>
        <taxon>Spiralia</taxon>
        <taxon>Lophotrochozoa</taxon>
        <taxon>Mollusca</taxon>
        <taxon>Gastropoda</taxon>
        <taxon>Heterobranchia</taxon>
        <taxon>Euthyneura</taxon>
        <taxon>Panpulmonata</taxon>
        <taxon>Hygrophila</taxon>
        <taxon>Lymnaeoidea</taxon>
        <taxon>Planorbidae</taxon>
        <taxon>Biomphalaria</taxon>
    </lineage>
</organism>
<feature type="transmembrane region" description="Helical" evidence="1">
    <location>
        <begin position="52"/>
        <end position="76"/>
    </location>
</feature>
<evidence type="ECO:0000313" key="3">
    <source>
        <dbReference type="Proteomes" id="UP000076420"/>
    </source>
</evidence>
<evidence type="ECO:0000313" key="2">
    <source>
        <dbReference type="EnsemblMetazoa" id="BGLB031808-PA"/>
    </source>
</evidence>
<protein>
    <submittedName>
        <fullName evidence="2">Uncharacterized protein</fullName>
    </submittedName>
</protein>
<dbReference type="EnsemblMetazoa" id="BGLB031808-RA">
    <property type="protein sequence ID" value="BGLB031808-PA"/>
    <property type="gene ID" value="BGLB031808"/>
</dbReference>
<gene>
    <name evidence="2" type="primary">106059123</name>
</gene>
<feature type="transmembrane region" description="Helical" evidence="1">
    <location>
        <begin position="12"/>
        <end position="32"/>
    </location>
</feature>
<dbReference type="KEGG" id="bgt:106059123"/>
<dbReference type="VEuPathDB" id="VectorBase:BGLAX_049024"/>